<evidence type="ECO:0000256" key="5">
    <source>
        <dbReference type="ARBA" id="ARBA00035434"/>
    </source>
</evidence>
<dbReference type="Gene3D" id="1.10.287.3980">
    <property type="match status" value="1"/>
</dbReference>
<evidence type="ECO:0000256" key="3">
    <source>
        <dbReference type="ARBA" id="ARBA00023274"/>
    </source>
</evidence>
<dbReference type="PANTHER" id="PTHR14503">
    <property type="entry name" value="MITOCHONDRIAL RIBOSOMAL PROTEIN 34 FAMILY MEMBER"/>
    <property type="match status" value="1"/>
</dbReference>
<dbReference type="GO" id="GO:0006412">
    <property type="term" value="P:translation"/>
    <property type="evidence" value="ECO:0007669"/>
    <property type="project" value="InterPro"/>
</dbReference>
<dbReference type="OrthoDB" id="431691at2759"/>
<evidence type="ECO:0000313" key="6">
    <source>
        <dbReference type="Proteomes" id="UP000694846"/>
    </source>
</evidence>
<sequence length="88" mass="10195">MSLAQILRNAFQKFAGATPRVPSSSSGFLAPSNSWSVDLIRTKTRYHFPRPSEKKRIKKHGWWTRMATLAGRRTLQRRILKGRYVLSH</sequence>
<accession>A0A8B8G0Q7</accession>
<dbReference type="InterPro" id="IPR000271">
    <property type="entry name" value="Ribosomal_bL34"/>
</dbReference>
<dbReference type="GO" id="GO:0005762">
    <property type="term" value="C:mitochondrial large ribosomal subunit"/>
    <property type="evidence" value="ECO:0007669"/>
    <property type="project" value="TreeGrafter"/>
</dbReference>
<dbReference type="FunFam" id="1.10.287.3980:FF:000001">
    <property type="entry name" value="Mitochondrial ribosomal protein L34"/>
    <property type="match status" value="1"/>
</dbReference>
<dbReference type="RefSeq" id="XP_025416814.1">
    <property type="nucleotide sequence ID" value="XM_025561029.1"/>
</dbReference>
<dbReference type="Proteomes" id="UP000694846">
    <property type="component" value="Unplaced"/>
</dbReference>
<dbReference type="GeneID" id="112688021"/>
<evidence type="ECO:0000313" key="7">
    <source>
        <dbReference type="RefSeq" id="XP_025416814.1"/>
    </source>
</evidence>
<keyword evidence="3" id="KW-0687">Ribonucleoprotein</keyword>
<evidence type="ECO:0000256" key="1">
    <source>
        <dbReference type="ARBA" id="ARBA00010111"/>
    </source>
</evidence>
<name>A0A8B8G0Q7_9HEMI</name>
<proteinExistence type="inferred from homology"/>
<organism evidence="6 7">
    <name type="scientific">Sipha flava</name>
    <name type="common">yellow sugarcane aphid</name>
    <dbReference type="NCBI Taxonomy" id="143950"/>
    <lineage>
        <taxon>Eukaryota</taxon>
        <taxon>Metazoa</taxon>
        <taxon>Ecdysozoa</taxon>
        <taxon>Arthropoda</taxon>
        <taxon>Hexapoda</taxon>
        <taxon>Insecta</taxon>
        <taxon>Pterygota</taxon>
        <taxon>Neoptera</taxon>
        <taxon>Paraneoptera</taxon>
        <taxon>Hemiptera</taxon>
        <taxon>Sternorrhyncha</taxon>
        <taxon>Aphidomorpha</taxon>
        <taxon>Aphidoidea</taxon>
        <taxon>Aphididae</taxon>
        <taxon>Sipha</taxon>
    </lineage>
</organism>
<keyword evidence="6" id="KW-1185">Reference proteome</keyword>
<evidence type="ECO:0000256" key="2">
    <source>
        <dbReference type="ARBA" id="ARBA00022980"/>
    </source>
</evidence>
<dbReference type="Pfam" id="PF00468">
    <property type="entry name" value="Ribosomal_L34"/>
    <property type="match status" value="1"/>
</dbReference>
<keyword evidence="2 7" id="KW-0689">Ribosomal protein</keyword>
<dbReference type="AlphaFoldDB" id="A0A8B8G0Q7"/>
<gene>
    <name evidence="7" type="primary">LOC112688021</name>
</gene>
<evidence type="ECO:0000256" key="4">
    <source>
        <dbReference type="ARBA" id="ARBA00035274"/>
    </source>
</evidence>
<dbReference type="GO" id="GO:0003735">
    <property type="term" value="F:structural constituent of ribosome"/>
    <property type="evidence" value="ECO:0007669"/>
    <property type="project" value="InterPro"/>
</dbReference>
<reference evidence="7" key="1">
    <citation type="submission" date="2025-08" db="UniProtKB">
        <authorList>
            <consortium name="RefSeq"/>
        </authorList>
    </citation>
    <scope>IDENTIFICATION</scope>
    <source>
        <tissue evidence="7">Whole body</tissue>
    </source>
</reference>
<dbReference type="PANTHER" id="PTHR14503:SF4">
    <property type="entry name" value="LARGE RIBOSOMAL SUBUNIT PROTEIN BL34M"/>
    <property type="match status" value="1"/>
</dbReference>
<protein>
    <recommendedName>
        <fullName evidence="4">Large ribosomal subunit protein bL34m</fullName>
    </recommendedName>
    <alternativeName>
        <fullName evidence="5">39S ribosomal protein L34, mitochondrial</fullName>
    </alternativeName>
</protein>
<comment type="similarity">
    <text evidence="1">Belongs to the bacterial ribosomal protein bL34 family.</text>
</comment>
<dbReference type="CTD" id="64981"/>